<dbReference type="Pfam" id="PF01145">
    <property type="entry name" value="Band_7"/>
    <property type="match status" value="1"/>
</dbReference>
<keyword evidence="8" id="KW-0378">Hydrolase</keyword>
<dbReference type="GO" id="GO:0008233">
    <property type="term" value="F:peptidase activity"/>
    <property type="evidence" value="ECO:0007669"/>
    <property type="project" value="UniProtKB-KW"/>
</dbReference>
<evidence type="ECO:0000256" key="3">
    <source>
        <dbReference type="ARBA" id="ARBA00022692"/>
    </source>
</evidence>
<dbReference type="SUPFAM" id="SSF117892">
    <property type="entry name" value="Band 7/SPFH domain"/>
    <property type="match status" value="1"/>
</dbReference>
<accession>A0A7V4TYV2</accession>
<keyword evidence="3 6" id="KW-0812">Transmembrane</keyword>
<comment type="subcellular location">
    <subcellularLocation>
        <location evidence="1">Membrane</location>
        <topology evidence="1">Single-pass membrane protein</topology>
    </subcellularLocation>
</comment>
<comment type="subunit">
    <text evidence="6">HflC and HflK may interact to form a multimeric complex.</text>
</comment>
<keyword evidence="5 6" id="KW-0472">Membrane</keyword>
<dbReference type="Proteomes" id="UP000885779">
    <property type="component" value="Unassembled WGS sequence"/>
</dbReference>
<evidence type="ECO:0000256" key="5">
    <source>
        <dbReference type="ARBA" id="ARBA00023136"/>
    </source>
</evidence>
<dbReference type="EMBL" id="DRQG01000034">
    <property type="protein sequence ID" value="HGY54925.1"/>
    <property type="molecule type" value="Genomic_DNA"/>
</dbReference>
<dbReference type="GO" id="GO:0006508">
    <property type="term" value="P:proteolysis"/>
    <property type="evidence" value="ECO:0007669"/>
    <property type="project" value="UniProtKB-KW"/>
</dbReference>
<dbReference type="GO" id="GO:0016020">
    <property type="term" value="C:membrane"/>
    <property type="evidence" value="ECO:0007669"/>
    <property type="project" value="UniProtKB-SubCell"/>
</dbReference>
<keyword evidence="8" id="KW-0645">Protease</keyword>
<organism evidence="8">
    <name type="scientific">Caldithrix abyssi</name>
    <dbReference type="NCBI Taxonomy" id="187145"/>
    <lineage>
        <taxon>Bacteria</taxon>
        <taxon>Pseudomonadati</taxon>
        <taxon>Calditrichota</taxon>
        <taxon>Calditrichia</taxon>
        <taxon>Calditrichales</taxon>
        <taxon>Calditrichaceae</taxon>
        <taxon>Caldithrix</taxon>
    </lineage>
</organism>
<comment type="function">
    <text evidence="6">HflC and HflK could encode or regulate a protease.</text>
</comment>
<name>A0A7V4TYV2_CALAY</name>
<dbReference type="InterPro" id="IPR036013">
    <property type="entry name" value="Band_7/SPFH_dom_sf"/>
</dbReference>
<comment type="caution">
    <text evidence="8">The sequence shown here is derived from an EMBL/GenBank/DDBJ whole genome shotgun (WGS) entry which is preliminary data.</text>
</comment>
<gene>
    <name evidence="8" type="primary">hflK</name>
    <name evidence="8" type="ORF">ENK44_04430</name>
</gene>
<dbReference type="PANTHER" id="PTHR43327:SF2">
    <property type="entry name" value="MODULATOR OF FTSH PROTEASE HFLK"/>
    <property type="match status" value="1"/>
</dbReference>
<keyword evidence="4 6" id="KW-1133">Transmembrane helix</keyword>
<reference evidence="8" key="1">
    <citation type="journal article" date="2020" name="mSystems">
        <title>Genome- and Community-Level Interaction Insights into Carbon Utilization and Element Cycling Functions of Hydrothermarchaeota in Hydrothermal Sediment.</title>
        <authorList>
            <person name="Zhou Z."/>
            <person name="Liu Y."/>
            <person name="Xu W."/>
            <person name="Pan J."/>
            <person name="Luo Z.H."/>
            <person name="Li M."/>
        </authorList>
    </citation>
    <scope>NUCLEOTIDE SEQUENCE [LARGE SCALE GENOMIC DNA]</scope>
    <source>
        <strain evidence="8">HyVt-577</strain>
    </source>
</reference>
<sequence length="330" mass="37747">MAQQNQPFDLENLRPPNISSRTVKLGVVLVLLFIFFYTSWFTVSPEEVGVVLRFGKYTRTVNPGLNFQLPFGIEKVYKVPVERQLKQEFGFRTARAGIRTQYSSGRFQEESLMLTGDLNAAEVEWIVQYRISDPYKFLFKVRNAQQTFRDINEAVMREIVGDRTVNEVLTVGRQEIADAVAVKVQQLCDNYDTGIKVDQVVLQDVNPPDEVKPSFNEVNEAQQEKEKLINQAQSEYNRVVPKAKGEADRKIEEARGYALERVNQAKGDAARFTSQFNEYMKAPEVTRQRLYLETLNEVLSKVGKKLITDDKASGILPLFNYNQGGLKNEK</sequence>
<proteinExistence type="inferred from homology"/>
<dbReference type="NCBIfam" id="TIGR01933">
    <property type="entry name" value="hflK"/>
    <property type="match status" value="1"/>
</dbReference>
<evidence type="ECO:0000313" key="8">
    <source>
        <dbReference type="EMBL" id="HGY54925.1"/>
    </source>
</evidence>
<dbReference type="PANTHER" id="PTHR43327">
    <property type="entry name" value="STOMATIN-LIKE PROTEIN 2, MITOCHONDRIAL"/>
    <property type="match status" value="1"/>
</dbReference>
<evidence type="ECO:0000256" key="1">
    <source>
        <dbReference type="ARBA" id="ARBA00004167"/>
    </source>
</evidence>
<feature type="domain" description="Band 7" evidence="7">
    <location>
        <begin position="38"/>
        <end position="219"/>
    </location>
</feature>
<protein>
    <recommendedName>
        <fullName evidence="6">Protein HflK</fullName>
    </recommendedName>
</protein>
<dbReference type="InterPro" id="IPR001107">
    <property type="entry name" value="Band_7"/>
</dbReference>
<comment type="similarity">
    <text evidence="2 6">Belongs to the band 7/mec-2 family. HflK subfamily.</text>
</comment>
<evidence type="ECO:0000256" key="2">
    <source>
        <dbReference type="ARBA" id="ARBA00006971"/>
    </source>
</evidence>
<dbReference type="InterPro" id="IPR050710">
    <property type="entry name" value="Band7/mec-2_domain"/>
</dbReference>
<dbReference type="Gene3D" id="3.30.479.30">
    <property type="entry name" value="Band 7 domain"/>
    <property type="match status" value="1"/>
</dbReference>
<feature type="transmembrane region" description="Helical" evidence="6">
    <location>
        <begin position="23"/>
        <end position="43"/>
    </location>
</feature>
<dbReference type="InterPro" id="IPR010201">
    <property type="entry name" value="HflK"/>
</dbReference>
<evidence type="ECO:0000259" key="7">
    <source>
        <dbReference type="SMART" id="SM00244"/>
    </source>
</evidence>
<evidence type="ECO:0000256" key="4">
    <source>
        <dbReference type="ARBA" id="ARBA00022989"/>
    </source>
</evidence>
<dbReference type="SMART" id="SM00244">
    <property type="entry name" value="PHB"/>
    <property type="match status" value="1"/>
</dbReference>
<dbReference type="AlphaFoldDB" id="A0A7V4TYV2"/>
<dbReference type="CDD" id="cd03404">
    <property type="entry name" value="SPFH_HflK"/>
    <property type="match status" value="1"/>
</dbReference>
<evidence type="ECO:0000256" key="6">
    <source>
        <dbReference type="RuleBase" id="RU364113"/>
    </source>
</evidence>